<protein>
    <submittedName>
        <fullName evidence="1">Uncharacterized protein</fullName>
    </submittedName>
</protein>
<organism evidence="1 2">
    <name type="scientific">Cedratvirus A11</name>
    <dbReference type="NCBI Taxonomy" id="1903266"/>
    <lineage>
        <taxon>Viruses</taxon>
        <taxon>Pithoviruses</taxon>
        <taxon>Orthocedratvirinae</taxon>
        <taxon>Alphacedratvirus</taxon>
        <taxon>Alphacedratvirus aljazairmassiliense</taxon>
    </lineage>
</organism>
<evidence type="ECO:0000313" key="1">
    <source>
        <dbReference type="EMBL" id="SHO33106.1"/>
    </source>
</evidence>
<dbReference type="RefSeq" id="YP_009328978.1">
    <property type="nucleotide sequence ID" value="NC_032108.1"/>
</dbReference>
<dbReference type="GeneID" id="30523341"/>
<dbReference type="Proteomes" id="UP000201465">
    <property type="component" value="Segment"/>
</dbReference>
<dbReference type="KEGG" id="vg:30523341"/>
<accession>A0A1M7XTU2</accession>
<proteinExistence type="predicted"/>
<gene>
    <name evidence="1" type="ORF">BQ3484_38</name>
</gene>
<reference evidence="1 2" key="1">
    <citation type="submission" date="2016-11" db="EMBL/GenBank/DDBJ databases">
        <authorList>
            <consortium name="Urmite Genomes"/>
        </authorList>
    </citation>
    <scope>NUCLEOTIDE SEQUENCE [LARGE SCALE GENOMIC DNA]</scope>
    <source>
        <strain evidence="1 2">A11</strain>
    </source>
</reference>
<sequence length="203" mass="23296">MDLEKEQYILETQGPNPGYLILLKDPDDKINSILGLSQEKLDLALEINEIGSIDAFIAGEDSLDRDKISTLLENGFQLTLSERVLAGINTTEVGDIDSQRLYMFIIHVGVSVQVVEEKENNHTEVKSSYDLTQSYRLCDYQFERWMSRIFDEDFTGNHYLWVHLKSQYSSSHVSSSLEEILPGLEFYTKGRILVLNLQQRITL</sequence>
<dbReference type="EMBL" id="LT671577">
    <property type="protein sequence ID" value="SHO33106.1"/>
    <property type="molecule type" value="Genomic_DNA"/>
</dbReference>
<evidence type="ECO:0000313" key="2">
    <source>
        <dbReference type="Proteomes" id="UP000201465"/>
    </source>
</evidence>
<keyword evidence="2" id="KW-1185">Reference proteome</keyword>
<name>A0A1M7XTU2_9VIRU</name>